<name>A0A0M2UQY8_9BACT</name>
<dbReference type="EMBL" id="LAQJ01000264">
    <property type="protein sequence ID" value="KKO18503.1"/>
    <property type="molecule type" value="Genomic_DNA"/>
</dbReference>
<protein>
    <recommendedName>
        <fullName evidence="3">Double zinc ribbon</fullName>
    </recommendedName>
</protein>
<gene>
    <name evidence="1" type="ORF">BROFUL_02773</name>
</gene>
<dbReference type="Proteomes" id="UP000034954">
    <property type="component" value="Unassembled WGS sequence"/>
</dbReference>
<reference evidence="1 2" key="1">
    <citation type="journal article" date="2013" name="BMC Microbiol.">
        <title>Identification of the type II cytochrome c maturation pathway in anammox bacteria by comparative genomics.</title>
        <authorList>
            <person name="Ferousi C."/>
            <person name="Speth D.R."/>
            <person name="Reimann J."/>
            <person name="Op den Camp H.J."/>
            <person name="Allen J.W."/>
            <person name="Keltjens J.T."/>
            <person name="Jetten M.S."/>
        </authorList>
    </citation>
    <scope>NUCLEOTIDE SEQUENCE [LARGE SCALE GENOMIC DNA]</scope>
    <source>
        <strain evidence="1">RU1</strain>
    </source>
</reference>
<proteinExistence type="predicted"/>
<evidence type="ECO:0008006" key="3">
    <source>
        <dbReference type="Google" id="ProtNLM"/>
    </source>
</evidence>
<accession>A0A0M2UQY8</accession>
<comment type="caution">
    <text evidence="1">The sequence shown here is derived from an EMBL/GenBank/DDBJ whole genome shotgun (WGS) entry which is preliminary data.</text>
</comment>
<keyword evidence="2" id="KW-1185">Reference proteome</keyword>
<dbReference type="AlphaFoldDB" id="A0A0M2UQY8"/>
<organism evidence="1 2">
    <name type="scientific">Candidatus Brocadia fulgida</name>
    <dbReference type="NCBI Taxonomy" id="380242"/>
    <lineage>
        <taxon>Bacteria</taxon>
        <taxon>Pseudomonadati</taxon>
        <taxon>Planctomycetota</taxon>
        <taxon>Candidatus Brocadiia</taxon>
        <taxon>Candidatus Brocadiales</taxon>
        <taxon>Candidatus Brocadiaceae</taxon>
        <taxon>Candidatus Brocadia</taxon>
    </lineage>
</organism>
<sequence>MSPEKIKLCPECGSEYYAHILTCADCGIPLKMPEEVEKKGDKKPNAAEHPPDEWVAIREEGREGIRELSDLLLRNGIPSQIALPPGCGTGKCERRYLLLVAKNEANIAHDCIENFYAQKYPDIKTSQEWSSQGRCPACGYGMSPDTKACPDCGIVFMGEG</sequence>
<evidence type="ECO:0000313" key="2">
    <source>
        <dbReference type="Proteomes" id="UP000034954"/>
    </source>
</evidence>
<evidence type="ECO:0000313" key="1">
    <source>
        <dbReference type="EMBL" id="KKO18503.1"/>
    </source>
</evidence>